<evidence type="ECO:0000259" key="7">
    <source>
        <dbReference type="PROSITE" id="PS51999"/>
    </source>
</evidence>
<sequence length="158" mass="17483">MESVIRRGIGREASTGKTSGSTPAGSRESSTFSGGNAGLCSCGLQVQQKVSRTANNPGRRFVGCSRYRENGGCGYFRWIDNRFEGSEQKSIVEEEVSSCEWEMKYMKLKIKELEKELKHRQSHGDVRVVISAICISIVIGILFGTWFGCKIYIGKDGL</sequence>
<evidence type="ECO:0000256" key="2">
    <source>
        <dbReference type="ARBA" id="ARBA00022771"/>
    </source>
</evidence>
<dbReference type="PROSITE" id="PS51999">
    <property type="entry name" value="ZF_GRF"/>
    <property type="match status" value="1"/>
</dbReference>
<keyword evidence="2 4" id="KW-0863">Zinc-finger</keyword>
<name>A0A2I0J5J5_PUNGR</name>
<keyword evidence="6" id="KW-0472">Membrane</keyword>
<feature type="domain" description="GRF-type" evidence="7">
    <location>
        <begin position="40"/>
        <end position="82"/>
    </location>
</feature>
<protein>
    <recommendedName>
        <fullName evidence="7">GRF-type domain-containing protein</fullName>
    </recommendedName>
</protein>
<feature type="transmembrane region" description="Helical" evidence="6">
    <location>
        <begin position="128"/>
        <end position="153"/>
    </location>
</feature>
<gene>
    <name evidence="8" type="ORF">CRG98_028062</name>
</gene>
<dbReference type="STRING" id="22663.A0A2I0J5J5"/>
<evidence type="ECO:0000313" key="9">
    <source>
        <dbReference type="Proteomes" id="UP000233551"/>
    </source>
</evidence>
<dbReference type="Proteomes" id="UP000233551">
    <property type="component" value="Unassembled WGS sequence"/>
</dbReference>
<feature type="region of interest" description="Disordered" evidence="5">
    <location>
        <begin position="1"/>
        <end position="33"/>
    </location>
</feature>
<keyword evidence="9" id="KW-1185">Reference proteome</keyword>
<dbReference type="EMBL" id="PGOL01002006">
    <property type="protein sequence ID" value="PKI51502.1"/>
    <property type="molecule type" value="Genomic_DNA"/>
</dbReference>
<evidence type="ECO:0000256" key="5">
    <source>
        <dbReference type="SAM" id="MobiDB-lite"/>
    </source>
</evidence>
<keyword evidence="6" id="KW-1133">Transmembrane helix</keyword>
<accession>A0A2I0J5J5</accession>
<evidence type="ECO:0000256" key="1">
    <source>
        <dbReference type="ARBA" id="ARBA00022723"/>
    </source>
</evidence>
<organism evidence="8 9">
    <name type="scientific">Punica granatum</name>
    <name type="common">Pomegranate</name>
    <dbReference type="NCBI Taxonomy" id="22663"/>
    <lineage>
        <taxon>Eukaryota</taxon>
        <taxon>Viridiplantae</taxon>
        <taxon>Streptophyta</taxon>
        <taxon>Embryophyta</taxon>
        <taxon>Tracheophyta</taxon>
        <taxon>Spermatophyta</taxon>
        <taxon>Magnoliopsida</taxon>
        <taxon>eudicotyledons</taxon>
        <taxon>Gunneridae</taxon>
        <taxon>Pentapetalae</taxon>
        <taxon>rosids</taxon>
        <taxon>malvids</taxon>
        <taxon>Myrtales</taxon>
        <taxon>Lythraceae</taxon>
        <taxon>Punica</taxon>
    </lineage>
</organism>
<feature type="compositionally biased region" description="Polar residues" evidence="5">
    <location>
        <begin position="15"/>
        <end position="33"/>
    </location>
</feature>
<dbReference type="AlphaFoldDB" id="A0A2I0J5J5"/>
<proteinExistence type="predicted"/>
<evidence type="ECO:0000256" key="3">
    <source>
        <dbReference type="ARBA" id="ARBA00022833"/>
    </source>
</evidence>
<dbReference type="Pfam" id="PF06839">
    <property type="entry name" value="Zn_ribbon_GRF"/>
    <property type="match status" value="1"/>
</dbReference>
<comment type="caution">
    <text evidence="8">The sequence shown here is derived from an EMBL/GenBank/DDBJ whole genome shotgun (WGS) entry which is preliminary data.</text>
</comment>
<dbReference type="PANTHER" id="PTHR33248">
    <property type="entry name" value="ZINC ION-BINDING PROTEIN"/>
    <property type="match status" value="1"/>
</dbReference>
<keyword evidence="6" id="KW-0812">Transmembrane</keyword>
<evidence type="ECO:0000256" key="6">
    <source>
        <dbReference type="SAM" id="Phobius"/>
    </source>
</evidence>
<dbReference type="InterPro" id="IPR010666">
    <property type="entry name" value="Znf_GRF"/>
</dbReference>
<dbReference type="GO" id="GO:0008270">
    <property type="term" value="F:zinc ion binding"/>
    <property type="evidence" value="ECO:0007669"/>
    <property type="project" value="UniProtKB-KW"/>
</dbReference>
<keyword evidence="3" id="KW-0862">Zinc</keyword>
<evidence type="ECO:0000313" key="8">
    <source>
        <dbReference type="EMBL" id="PKI51502.1"/>
    </source>
</evidence>
<reference evidence="8 9" key="1">
    <citation type="submission" date="2017-11" db="EMBL/GenBank/DDBJ databases">
        <title>De-novo sequencing of pomegranate (Punica granatum L.) genome.</title>
        <authorList>
            <person name="Akparov Z."/>
            <person name="Amiraslanov A."/>
            <person name="Hajiyeva S."/>
            <person name="Abbasov M."/>
            <person name="Kaur K."/>
            <person name="Hamwieh A."/>
            <person name="Solovyev V."/>
            <person name="Salamov A."/>
            <person name="Braich B."/>
            <person name="Kosarev P."/>
            <person name="Mahmoud A."/>
            <person name="Hajiyev E."/>
            <person name="Babayeva S."/>
            <person name="Izzatullayeva V."/>
            <person name="Mammadov A."/>
            <person name="Mammadov A."/>
            <person name="Sharifova S."/>
            <person name="Ojaghi J."/>
            <person name="Eynullazada K."/>
            <person name="Bayramov B."/>
            <person name="Abdulazimova A."/>
            <person name="Shahmuradov I."/>
        </authorList>
    </citation>
    <scope>NUCLEOTIDE SEQUENCE [LARGE SCALE GENOMIC DNA]</scope>
    <source>
        <strain evidence="9">cv. AG2017</strain>
        <tissue evidence="8">Leaf</tissue>
    </source>
</reference>
<evidence type="ECO:0000256" key="4">
    <source>
        <dbReference type="PROSITE-ProRule" id="PRU01343"/>
    </source>
</evidence>
<keyword evidence="1" id="KW-0479">Metal-binding</keyword>